<dbReference type="KEGG" id="more:E1B28_007886"/>
<evidence type="ECO:0000256" key="2">
    <source>
        <dbReference type="SAM" id="SignalP"/>
    </source>
</evidence>
<keyword evidence="4" id="KW-1185">Reference proteome</keyword>
<name>A0A9P7S383_9AGAR</name>
<evidence type="ECO:0000313" key="3">
    <source>
        <dbReference type="EMBL" id="KAG7094282.1"/>
    </source>
</evidence>
<dbReference type="Proteomes" id="UP001049176">
    <property type="component" value="Chromosome 4"/>
</dbReference>
<keyword evidence="1" id="KW-0812">Transmembrane</keyword>
<proteinExistence type="predicted"/>
<sequence length="110" mass="12076">MGGTISLFTFTTVLVVIEAWGLSSRTIAEFKSATTTDHSPVIDYLVADSKSGSWNSATAFFTTFMNAIADSMLVHRCYSVWNSNKYVLYPLAFIAFILNGLLCFIGSLNL</sequence>
<dbReference type="GeneID" id="66076962"/>
<keyword evidence="1" id="KW-1133">Transmembrane helix</keyword>
<keyword evidence="1" id="KW-0472">Membrane</keyword>
<organism evidence="3 4">
    <name type="scientific">Marasmius oreades</name>
    <name type="common">fairy-ring Marasmius</name>
    <dbReference type="NCBI Taxonomy" id="181124"/>
    <lineage>
        <taxon>Eukaryota</taxon>
        <taxon>Fungi</taxon>
        <taxon>Dikarya</taxon>
        <taxon>Basidiomycota</taxon>
        <taxon>Agaricomycotina</taxon>
        <taxon>Agaricomycetes</taxon>
        <taxon>Agaricomycetidae</taxon>
        <taxon>Agaricales</taxon>
        <taxon>Marasmiineae</taxon>
        <taxon>Marasmiaceae</taxon>
        <taxon>Marasmius</taxon>
    </lineage>
</organism>
<comment type="caution">
    <text evidence="3">The sequence shown here is derived from an EMBL/GenBank/DDBJ whole genome shotgun (WGS) entry which is preliminary data.</text>
</comment>
<accession>A0A9P7S383</accession>
<dbReference type="EMBL" id="CM032184">
    <property type="protein sequence ID" value="KAG7094282.1"/>
    <property type="molecule type" value="Genomic_DNA"/>
</dbReference>
<evidence type="ECO:0000256" key="1">
    <source>
        <dbReference type="SAM" id="Phobius"/>
    </source>
</evidence>
<reference evidence="3" key="1">
    <citation type="journal article" date="2021" name="Genome Biol. Evol.">
        <title>The assembled and annotated genome of the fairy-ring fungus Marasmius oreades.</title>
        <authorList>
            <person name="Hiltunen M."/>
            <person name="Ament-Velasquez S.L."/>
            <person name="Johannesson H."/>
        </authorList>
    </citation>
    <scope>NUCLEOTIDE SEQUENCE</scope>
    <source>
        <strain evidence="3">03SP1</strain>
    </source>
</reference>
<dbReference type="OrthoDB" id="3226582at2759"/>
<dbReference type="RefSeq" id="XP_043010752.1">
    <property type="nucleotide sequence ID" value="XM_043152666.1"/>
</dbReference>
<feature type="signal peptide" evidence="2">
    <location>
        <begin position="1"/>
        <end position="19"/>
    </location>
</feature>
<feature type="transmembrane region" description="Helical" evidence="1">
    <location>
        <begin position="86"/>
        <end position="108"/>
    </location>
</feature>
<dbReference type="AlphaFoldDB" id="A0A9P7S383"/>
<keyword evidence="2" id="KW-0732">Signal</keyword>
<protein>
    <submittedName>
        <fullName evidence="3">Uncharacterized protein</fullName>
    </submittedName>
</protein>
<feature type="chain" id="PRO_5040473413" evidence="2">
    <location>
        <begin position="20"/>
        <end position="110"/>
    </location>
</feature>
<gene>
    <name evidence="3" type="ORF">E1B28_007886</name>
</gene>
<evidence type="ECO:0000313" key="4">
    <source>
        <dbReference type="Proteomes" id="UP001049176"/>
    </source>
</evidence>